<evidence type="ECO:0000313" key="2">
    <source>
        <dbReference type="Proteomes" id="UP000829720"/>
    </source>
</evidence>
<sequence>MDCLDHCACVEQNRKHIEAIEFKIIRMKGEITSLGEGKCSSCARPEEKLQRERSKHLCRGCEELQDKLQRKQQELDKFKAKMKIEISGEMENSGCLSENINNPLRETALIDIYGRLKTQVYGKTRDDLWKKELDPKTISENLSVLVKDIFKATSADMKNRKNTIEEFICHKTLCGEDMPTAVKKKVSESVQAALQSLQMALSHLSTDAYKEVVMGLDTMKKIMMEYEEDTSKPYIDFAIECYKVSCLLALHNPPLTPSWDLTEEQLSSVSASSYDQVDVILPMLISNGTTIVSPPVLSRKK</sequence>
<keyword evidence="2" id="KW-1185">Reference proteome</keyword>
<dbReference type="Proteomes" id="UP000829720">
    <property type="component" value="Unassembled WGS sequence"/>
</dbReference>
<dbReference type="EMBL" id="JAERUA010000023">
    <property type="protein sequence ID" value="KAI1883798.1"/>
    <property type="molecule type" value="Genomic_DNA"/>
</dbReference>
<evidence type="ECO:0000313" key="1">
    <source>
        <dbReference type="EMBL" id="KAI1883798.1"/>
    </source>
</evidence>
<comment type="caution">
    <text evidence="1">The sequence shown here is derived from an EMBL/GenBank/DDBJ whole genome shotgun (WGS) entry which is preliminary data.</text>
</comment>
<gene>
    <name evidence="1" type="ORF">AGOR_G00235300</name>
</gene>
<reference evidence="1" key="1">
    <citation type="submission" date="2021-01" db="EMBL/GenBank/DDBJ databases">
        <authorList>
            <person name="Zahm M."/>
            <person name="Roques C."/>
            <person name="Cabau C."/>
            <person name="Klopp C."/>
            <person name="Donnadieu C."/>
            <person name="Jouanno E."/>
            <person name="Lampietro C."/>
            <person name="Louis A."/>
            <person name="Herpin A."/>
            <person name="Echchiki A."/>
            <person name="Berthelot C."/>
            <person name="Parey E."/>
            <person name="Roest-Crollius H."/>
            <person name="Braasch I."/>
            <person name="Postlethwait J."/>
            <person name="Bobe J."/>
            <person name="Montfort J."/>
            <person name="Bouchez O."/>
            <person name="Begum T."/>
            <person name="Mejri S."/>
            <person name="Adams A."/>
            <person name="Chen W.-J."/>
            <person name="Guiguen Y."/>
        </authorList>
    </citation>
    <scope>NUCLEOTIDE SEQUENCE</scope>
    <source>
        <tissue evidence="1">Blood</tissue>
    </source>
</reference>
<accession>A0A8T3CML3</accession>
<name>A0A8T3CML3_9TELE</name>
<dbReference type="AlphaFoldDB" id="A0A8T3CML3"/>
<organism evidence="1 2">
    <name type="scientific">Albula goreensis</name>
    <dbReference type="NCBI Taxonomy" id="1534307"/>
    <lineage>
        <taxon>Eukaryota</taxon>
        <taxon>Metazoa</taxon>
        <taxon>Chordata</taxon>
        <taxon>Craniata</taxon>
        <taxon>Vertebrata</taxon>
        <taxon>Euteleostomi</taxon>
        <taxon>Actinopterygii</taxon>
        <taxon>Neopterygii</taxon>
        <taxon>Teleostei</taxon>
        <taxon>Albuliformes</taxon>
        <taxon>Albulidae</taxon>
        <taxon>Albula</taxon>
    </lineage>
</organism>
<protein>
    <submittedName>
        <fullName evidence="1">Uncharacterized protein</fullName>
    </submittedName>
</protein>
<proteinExistence type="predicted"/>
<dbReference type="OrthoDB" id="9209058at2759"/>